<evidence type="ECO:0000313" key="1">
    <source>
        <dbReference type="EMBL" id="GIH10811.1"/>
    </source>
</evidence>
<dbReference type="RefSeq" id="WP_203914532.1">
    <property type="nucleotide sequence ID" value="NZ_BONY01000107.1"/>
</dbReference>
<gene>
    <name evidence="1" type="ORF">Rhe02_88780</name>
</gene>
<dbReference type="Pfam" id="PF05402">
    <property type="entry name" value="PqqD"/>
    <property type="match status" value="1"/>
</dbReference>
<comment type="caution">
    <text evidence="1">The sequence shown here is derived from an EMBL/GenBank/DDBJ whole genome shotgun (WGS) entry which is preliminary data.</text>
</comment>
<evidence type="ECO:0000313" key="2">
    <source>
        <dbReference type="Proteomes" id="UP000612899"/>
    </source>
</evidence>
<protein>
    <recommendedName>
        <fullName evidence="3">PqqD family protein</fullName>
    </recommendedName>
</protein>
<keyword evidence="2" id="KW-1185">Reference proteome</keyword>
<dbReference type="InterPro" id="IPR041881">
    <property type="entry name" value="PqqD_sf"/>
</dbReference>
<evidence type="ECO:0008006" key="3">
    <source>
        <dbReference type="Google" id="ProtNLM"/>
    </source>
</evidence>
<sequence>MNGASVPALRLDVRVRNGGDGLMVARQEHVYELDVVASFIWRRIDGVHSVADIGTALAGEYGIDPDEATADVAEALEPLLADGLITVKD</sequence>
<dbReference type="EMBL" id="BONY01000107">
    <property type="protein sequence ID" value="GIH10811.1"/>
    <property type="molecule type" value="Genomic_DNA"/>
</dbReference>
<accession>A0A8J3VM40</accession>
<reference evidence="1" key="1">
    <citation type="submission" date="2021-01" db="EMBL/GenBank/DDBJ databases">
        <title>Whole genome shotgun sequence of Rhizocola hellebori NBRC 109834.</title>
        <authorList>
            <person name="Komaki H."/>
            <person name="Tamura T."/>
        </authorList>
    </citation>
    <scope>NUCLEOTIDE SEQUENCE</scope>
    <source>
        <strain evidence="1">NBRC 109834</strain>
    </source>
</reference>
<name>A0A8J3VM40_9ACTN</name>
<dbReference type="Gene3D" id="1.10.10.1150">
    <property type="entry name" value="Coenzyme PQQ synthesis protein D (PqqD)"/>
    <property type="match status" value="1"/>
</dbReference>
<dbReference type="AlphaFoldDB" id="A0A8J3VM40"/>
<proteinExistence type="predicted"/>
<organism evidence="1 2">
    <name type="scientific">Rhizocola hellebori</name>
    <dbReference type="NCBI Taxonomy" id="1392758"/>
    <lineage>
        <taxon>Bacteria</taxon>
        <taxon>Bacillati</taxon>
        <taxon>Actinomycetota</taxon>
        <taxon>Actinomycetes</taxon>
        <taxon>Micromonosporales</taxon>
        <taxon>Micromonosporaceae</taxon>
        <taxon>Rhizocola</taxon>
    </lineage>
</organism>
<dbReference type="Proteomes" id="UP000612899">
    <property type="component" value="Unassembled WGS sequence"/>
</dbReference>
<dbReference type="InterPro" id="IPR008792">
    <property type="entry name" value="PQQD"/>
</dbReference>